<evidence type="ECO:0000256" key="4">
    <source>
        <dbReference type="SAM" id="MobiDB-lite"/>
    </source>
</evidence>
<comment type="subcellular location">
    <subcellularLocation>
        <location evidence="1">Nucleus</location>
    </subcellularLocation>
</comment>
<feature type="compositionally biased region" description="Acidic residues" evidence="4">
    <location>
        <begin position="168"/>
        <end position="195"/>
    </location>
</feature>
<sequence>MAGRGRGRGSAFSYTAEVLGLGRGADAIPASVVQPPPPFPNLQYKPVPLASGESVEYMLLLKQEFRGSMRDSPFFIKPLDKKKDIQRYSDKYQNQTGDDQWLPNFKKLPKELNYTQRKRKVVKQHDVKPTIPKTPRVTDDVGKEIVKSLETLEKKEDESAKTENKEGDDNDEDEEENESGGDEGDYYEDEEEEGNDYLVSYFDPGEDYLDEDDGNDDGPIY</sequence>
<keyword evidence="6" id="KW-1185">Reference proteome</keyword>
<evidence type="ECO:0000256" key="3">
    <source>
        <dbReference type="ARBA" id="ARBA00023242"/>
    </source>
</evidence>
<keyword evidence="3" id="KW-0539">Nucleus</keyword>
<feature type="region of interest" description="Disordered" evidence="4">
    <location>
        <begin position="119"/>
        <end position="221"/>
    </location>
</feature>
<dbReference type="GO" id="GO:0005666">
    <property type="term" value="C:RNA polymerase III complex"/>
    <property type="evidence" value="ECO:0007669"/>
    <property type="project" value="TreeGrafter"/>
</dbReference>
<evidence type="ECO:0000256" key="2">
    <source>
        <dbReference type="ARBA" id="ARBA00008352"/>
    </source>
</evidence>
<name>A0A9Q1H1Y2_HOLLE</name>
<evidence type="ECO:0000313" key="6">
    <source>
        <dbReference type="Proteomes" id="UP001152320"/>
    </source>
</evidence>
<protein>
    <submittedName>
        <fullName evidence="5">DNA-directed RNA polymerase III subunit RPC7-like</fullName>
    </submittedName>
</protein>
<comment type="similarity">
    <text evidence="2">Belongs to the eukaryotic RPC7 RNA polymerase subunit family.</text>
</comment>
<dbReference type="OrthoDB" id="5377312at2759"/>
<dbReference type="EMBL" id="JAIZAY010000014">
    <property type="protein sequence ID" value="KAJ8029101.1"/>
    <property type="molecule type" value="Genomic_DNA"/>
</dbReference>
<proteinExistence type="inferred from homology"/>
<dbReference type="PANTHER" id="PTHR15367:SF2">
    <property type="entry name" value="DNA-DIRECTED RNA POLYMERASE III SUBUNIT"/>
    <property type="match status" value="1"/>
</dbReference>
<keyword evidence="5" id="KW-0240">DNA-directed RNA polymerase</keyword>
<gene>
    <name evidence="5" type="ORF">HOLleu_28423</name>
</gene>
<evidence type="ECO:0000256" key="1">
    <source>
        <dbReference type="ARBA" id="ARBA00004123"/>
    </source>
</evidence>
<organism evidence="5 6">
    <name type="scientific">Holothuria leucospilota</name>
    <name type="common">Black long sea cucumber</name>
    <name type="synonym">Mertensiothuria leucospilota</name>
    <dbReference type="NCBI Taxonomy" id="206669"/>
    <lineage>
        <taxon>Eukaryota</taxon>
        <taxon>Metazoa</taxon>
        <taxon>Echinodermata</taxon>
        <taxon>Eleutherozoa</taxon>
        <taxon>Echinozoa</taxon>
        <taxon>Holothuroidea</taxon>
        <taxon>Aspidochirotacea</taxon>
        <taxon>Aspidochirotida</taxon>
        <taxon>Holothuriidae</taxon>
        <taxon>Holothuria</taxon>
    </lineage>
</organism>
<evidence type="ECO:0000313" key="5">
    <source>
        <dbReference type="EMBL" id="KAJ8029101.1"/>
    </source>
</evidence>
<comment type="caution">
    <text evidence="5">The sequence shown here is derived from an EMBL/GenBank/DDBJ whole genome shotgun (WGS) entry which is preliminary data.</text>
</comment>
<dbReference type="PANTHER" id="PTHR15367">
    <property type="entry name" value="DNA-DIRECTED RNA POLYMERASE III"/>
    <property type="match status" value="1"/>
</dbReference>
<dbReference type="Pfam" id="PF11705">
    <property type="entry name" value="RNA_pol_3_Rpc31"/>
    <property type="match status" value="1"/>
</dbReference>
<reference evidence="5" key="1">
    <citation type="submission" date="2021-10" db="EMBL/GenBank/DDBJ databases">
        <title>Tropical sea cucumber genome reveals ecological adaptation and Cuvierian tubules defense mechanism.</title>
        <authorList>
            <person name="Chen T."/>
        </authorList>
    </citation>
    <scope>NUCLEOTIDE SEQUENCE</scope>
    <source>
        <strain evidence="5">Nanhai2018</strain>
        <tissue evidence="5">Muscle</tissue>
    </source>
</reference>
<dbReference type="GO" id="GO:0006383">
    <property type="term" value="P:transcription by RNA polymerase III"/>
    <property type="evidence" value="ECO:0007669"/>
    <property type="project" value="InterPro"/>
</dbReference>
<keyword evidence="5" id="KW-0804">Transcription</keyword>
<dbReference type="Proteomes" id="UP001152320">
    <property type="component" value="Chromosome 14"/>
</dbReference>
<feature type="compositionally biased region" description="Basic and acidic residues" evidence="4">
    <location>
        <begin position="136"/>
        <end position="167"/>
    </location>
</feature>
<dbReference type="AlphaFoldDB" id="A0A9Q1H1Y2"/>
<dbReference type="InterPro" id="IPR024661">
    <property type="entry name" value="RNA_pol_III_Rpc31"/>
</dbReference>
<accession>A0A9Q1H1Y2</accession>
<feature type="compositionally biased region" description="Acidic residues" evidence="4">
    <location>
        <begin position="204"/>
        <end position="221"/>
    </location>
</feature>